<protein>
    <submittedName>
        <fullName evidence="1">Uncharacterized protein</fullName>
    </submittedName>
</protein>
<evidence type="ECO:0000313" key="1">
    <source>
        <dbReference type="EMBL" id="DAF49732.1"/>
    </source>
</evidence>
<reference evidence="1" key="1">
    <citation type="journal article" date="2021" name="Proc. Natl. Acad. Sci. U.S.A.">
        <title>A Catalog of Tens of Thousands of Viruses from Human Metagenomes Reveals Hidden Associations with Chronic Diseases.</title>
        <authorList>
            <person name="Tisza M.J."/>
            <person name="Buck C.B."/>
        </authorList>
    </citation>
    <scope>NUCLEOTIDE SEQUENCE</scope>
    <source>
        <strain evidence="1">CtZih56</strain>
    </source>
</reference>
<name>A0A8S5SF67_9CAUD</name>
<proteinExistence type="predicted"/>
<accession>A0A8S5SF67</accession>
<sequence length="104" mass="11327">MRFAVIEDNLVTNLIVAAEGQKEELEAALNARLEDAAGYGLTMGDLWIPERGVWTRNEDGEQVVLEALTPEDKSQYQALSDELSGLQNDLSAAYTEGVNSIDAV</sequence>
<dbReference type="EMBL" id="BK032586">
    <property type="protein sequence ID" value="DAF49732.1"/>
    <property type="molecule type" value="Genomic_DNA"/>
</dbReference>
<organism evidence="1">
    <name type="scientific">Podoviridae sp. ctZih56</name>
    <dbReference type="NCBI Taxonomy" id="2827741"/>
    <lineage>
        <taxon>Viruses</taxon>
        <taxon>Duplodnaviria</taxon>
        <taxon>Heunggongvirae</taxon>
        <taxon>Uroviricota</taxon>
        <taxon>Caudoviricetes</taxon>
    </lineage>
</organism>